<feature type="region of interest" description="Disordered" evidence="1">
    <location>
        <begin position="25"/>
        <end position="51"/>
    </location>
</feature>
<gene>
    <name evidence="2" type="ORF">XNOV1_A020905</name>
</gene>
<organism evidence="2 3">
    <name type="scientific">Xyrichtys novacula</name>
    <name type="common">Pearly razorfish</name>
    <name type="synonym">Hemipteronotus novacula</name>
    <dbReference type="NCBI Taxonomy" id="13765"/>
    <lineage>
        <taxon>Eukaryota</taxon>
        <taxon>Metazoa</taxon>
        <taxon>Chordata</taxon>
        <taxon>Craniata</taxon>
        <taxon>Vertebrata</taxon>
        <taxon>Euteleostomi</taxon>
        <taxon>Actinopterygii</taxon>
        <taxon>Neopterygii</taxon>
        <taxon>Teleostei</taxon>
        <taxon>Neoteleostei</taxon>
        <taxon>Acanthomorphata</taxon>
        <taxon>Eupercaria</taxon>
        <taxon>Labriformes</taxon>
        <taxon>Labridae</taxon>
        <taxon>Xyrichtys</taxon>
    </lineage>
</organism>
<dbReference type="EMBL" id="OY660876">
    <property type="protein sequence ID" value="CAJ1070303.1"/>
    <property type="molecule type" value="Genomic_DNA"/>
</dbReference>
<reference evidence="2" key="1">
    <citation type="submission" date="2023-08" db="EMBL/GenBank/DDBJ databases">
        <authorList>
            <person name="Alioto T."/>
            <person name="Alioto T."/>
            <person name="Gomez Garrido J."/>
        </authorList>
    </citation>
    <scope>NUCLEOTIDE SEQUENCE</scope>
</reference>
<dbReference type="AlphaFoldDB" id="A0AAV1GA16"/>
<name>A0AAV1GA16_XYRNO</name>
<evidence type="ECO:0000256" key="1">
    <source>
        <dbReference type="SAM" id="MobiDB-lite"/>
    </source>
</evidence>
<protein>
    <submittedName>
        <fullName evidence="2">Uncharacterized protein</fullName>
    </submittedName>
</protein>
<sequence length="51" mass="5908">MLRYSCTQESEFPSWNALLKSDFQLGKPEDPRQPQLDDNIIIKDGSAMHQQ</sequence>
<accession>A0AAV1GA16</accession>
<keyword evidence="3" id="KW-1185">Reference proteome</keyword>
<evidence type="ECO:0000313" key="3">
    <source>
        <dbReference type="Proteomes" id="UP001178508"/>
    </source>
</evidence>
<dbReference type="Proteomes" id="UP001178508">
    <property type="component" value="Chromosome 13"/>
</dbReference>
<evidence type="ECO:0000313" key="2">
    <source>
        <dbReference type="EMBL" id="CAJ1070303.1"/>
    </source>
</evidence>
<proteinExistence type="predicted"/>